<dbReference type="GO" id="GO:0005886">
    <property type="term" value="C:plasma membrane"/>
    <property type="evidence" value="ECO:0007669"/>
    <property type="project" value="UniProtKB-SubCell"/>
</dbReference>
<evidence type="ECO:0000256" key="10">
    <source>
        <dbReference type="ARBA" id="ARBA00023136"/>
    </source>
</evidence>
<keyword evidence="8 12" id="KW-1133">Transmembrane helix</keyword>
<dbReference type="EMBL" id="CAJFDH010000001">
    <property type="protein sequence ID" value="CAD5206234.1"/>
    <property type="molecule type" value="Genomic_DNA"/>
</dbReference>
<evidence type="ECO:0000256" key="9">
    <source>
        <dbReference type="ARBA" id="ARBA00023065"/>
    </source>
</evidence>
<dbReference type="PANTHER" id="PTHR11893">
    <property type="entry name" value="INNEXIN"/>
    <property type="match status" value="1"/>
</dbReference>
<dbReference type="PRINTS" id="PR01262">
    <property type="entry name" value="INNEXIN"/>
</dbReference>
<feature type="region of interest" description="Disordered" evidence="13">
    <location>
        <begin position="394"/>
        <end position="417"/>
    </location>
</feature>
<dbReference type="InterPro" id="IPR000990">
    <property type="entry name" value="Innexin"/>
</dbReference>
<comment type="subcellular location">
    <subcellularLocation>
        <location evidence="1">Cell junction</location>
        <location evidence="1">Gap junction</location>
    </subcellularLocation>
    <subcellularLocation>
        <location evidence="2 12">Cell membrane</location>
        <topology evidence="2 12">Multi-pass membrane protein</topology>
    </subcellularLocation>
</comment>
<proteinExistence type="inferred from homology"/>
<keyword evidence="3 12" id="KW-0813">Transport</keyword>
<comment type="function">
    <text evidence="12">Structural component of the gap junctions.</text>
</comment>
<keyword evidence="4" id="KW-1003">Cell membrane</keyword>
<dbReference type="EMBL" id="CAJFCW020000001">
    <property type="protein sequence ID" value="CAG9080953.1"/>
    <property type="molecule type" value="Genomic_DNA"/>
</dbReference>
<evidence type="ECO:0000256" key="8">
    <source>
        <dbReference type="ARBA" id="ARBA00022989"/>
    </source>
</evidence>
<evidence type="ECO:0000256" key="7">
    <source>
        <dbReference type="ARBA" id="ARBA00022949"/>
    </source>
</evidence>
<evidence type="ECO:0000313" key="15">
    <source>
        <dbReference type="Proteomes" id="UP000614601"/>
    </source>
</evidence>
<feature type="transmembrane region" description="Helical" evidence="12">
    <location>
        <begin position="207"/>
        <end position="225"/>
    </location>
</feature>
<keyword evidence="7" id="KW-0965">Cell junction</keyword>
<keyword evidence="9 12" id="KW-0406">Ion transport</keyword>
<evidence type="ECO:0000256" key="6">
    <source>
        <dbReference type="ARBA" id="ARBA00022868"/>
    </source>
</evidence>
<evidence type="ECO:0000256" key="1">
    <source>
        <dbReference type="ARBA" id="ARBA00004610"/>
    </source>
</evidence>
<dbReference type="Proteomes" id="UP000614601">
    <property type="component" value="Unassembled WGS sequence"/>
</dbReference>
<keyword evidence="15" id="KW-1185">Reference proteome</keyword>
<keyword evidence="6" id="KW-0303">Gap junction</keyword>
<accession>A0A811JS14</accession>
<protein>
    <recommendedName>
        <fullName evidence="12">Innexin</fullName>
    </recommendedName>
</protein>
<evidence type="ECO:0000256" key="4">
    <source>
        <dbReference type="ARBA" id="ARBA00022475"/>
    </source>
</evidence>
<sequence length="440" mass="51359">MDNSTDNMDRIGGLIKSWAHQQNDDDFVDRLHYKVTTLMLTSLSFMIFAKEYGGNPIRCWASSEWTGSWVEYAHDICFIENTYYVPTGVKLSKFQRTPEKEINYYQWVPFFLLGQAIFYNFPSLFWRNLKSSSGLHVRAILSMTSSATKSLDFDENAKHKLAEFIYNTINYRTHKHNDATFLQKVVCVIDRLQGQSRLAILYYTKKVLFLLTSLYQLVLVGRFLGYSNTFWGFNTINDLRNGAFWDKTGIFPRVTMCDFTIRHPAGHPVSYTVQCVLMANMMNEKIFLGMYCWICILIAITIVNLFQWYNNLSRSSNRVKYVYEALVAGHSIRKVESEPKPEYDEAKTFTQFLTVDGVLIFRLMEINSSCLISNGVLYEVYRIQSKLYEKSLKEEGEKKKKDEEKKQRNEAQKVKEMVDRVLKKRAEEKSKTPQEDTKSS</sequence>
<keyword evidence="5 12" id="KW-0812">Transmembrane</keyword>
<dbReference type="Pfam" id="PF00876">
    <property type="entry name" value="Innexin"/>
    <property type="match status" value="1"/>
</dbReference>
<evidence type="ECO:0000256" key="13">
    <source>
        <dbReference type="SAM" id="MobiDB-lite"/>
    </source>
</evidence>
<comment type="caution">
    <text evidence="12">Lacks conserved residue(s) required for the propagation of feature annotation.</text>
</comment>
<name>A0A811JS14_9BILA</name>
<gene>
    <name evidence="12" type="primary">inx</name>
    <name evidence="14" type="ORF">BOKJ2_LOCUS918</name>
</gene>
<organism evidence="14 15">
    <name type="scientific">Bursaphelenchus okinawaensis</name>
    <dbReference type="NCBI Taxonomy" id="465554"/>
    <lineage>
        <taxon>Eukaryota</taxon>
        <taxon>Metazoa</taxon>
        <taxon>Ecdysozoa</taxon>
        <taxon>Nematoda</taxon>
        <taxon>Chromadorea</taxon>
        <taxon>Rhabditida</taxon>
        <taxon>Tylenchina</taxon>
        <taxon>Tylenchomorpha</taxon>
        <taxon>Aphelenchoidea</taxon>
        <taxon>Aphelenchoididae</taxon>
        <taxon>Bursaphelenchus</taxon>
    </lineage>
</organism>
<evidence type="ECO:0000256" key="3">
    <source>
        <dbReference type="ARBA" id="ARBA00022448"/>
    </source>
</evidence>
<keyword evidence="11 12" id="KW-0407">Ion channel</keyword>
<evidence type="ECO:0000256" key="11">
    <source>
        <dbReference type="ARBA" id="ARBA00023303"/>
    </source>
</evidence>
<dbReference type="Proteomes" id="UP000783686">
    <property type="component" value="Unassembled WGS sequence"/>
</dbReference>
<evidence type="ECO:0000256" key="2">
    <source>
        <dbReference type="ARBA" id="ARBA00004651"/>
    </source>
</evidence>
<dbReference type="PANTHER" id="PTHR11893:SF32">
    <property type="entry name" value="INNEXIN"/>
    <property type="match status" value="1"/>
</dbReference>
<dbReference type="PROSITE" id="PS51013">
    <property type="entry name" value="PANNEXIN"/>
    <property type="match status" value="1"/>
</dbReference>
<comment type="caution">
    <text evidence="14">The sequence shown here is derived from an EMBL/GenBank/DDBJ whole genome shotgun (WGS) entry which is preliminary data.</text>
</comment>
<dbReference type="GO" id="GO:0005921">
    <property type="term" value="C:gap junction"/>
    <property type="evidence" value="ECO:0007669"/>
    <property type="project" value="UniProtKB-SubCell"/>
</dbReference>
<reference evidence="14" key="1">
    <citation type="submission" date="2020-09" db="EMBL/GenBank/DDBJ databases">
        <authorList>
            <person name="Kikuchi T."/>
        </authorList>
    </citation>
    <scope>NUCLEOTIDE SEQUENCE</scope>
    <source>
        <strain evidence="14">SH1</strain>
    </source>
</reference>
<evidence type="ECO:0000313" key="14">
    <source>
        <dbReference type="EMBL" id="CAD5206234.1"/>
    </source>
</evidence>
<evidence type="ECO:0000256" key="12">
    <source>
        <dbReference type="RuleBase" id="RU010713"/>
    </source>
</evidence>
<keyword evidence="10 12" id="KW-0472">Membrane</keyword>
<dbReference type="GO" id="GO:0034220">
    <property type="term" value="P:monoatomic ion transmembrane transport"/>
    <property type="evidence" value="ECO:0007669"/>
    <property type="project" value="UniProtKB-KW"/>
</dbReference>
<dbReference type="AlphaFoldDB" id="A0A811JS14"/>
<dbReference type="GO" id="GO:0005243">
    <property type="term" value="F:gap junction channel activity"/>
    <property type="evidence" value="ECO:0007669"/>
    <property type="project" value="TreeGrafter"/>
</dbReference>
<evidence type="ECO:0000256" key="5">
    <source>
        <dbReference type="ARBA" id="ARBA00022692"/>
    </source>
</evidence>
<feature type="transmembrane region" description="Helical" evidence="12">
    <location>
        <begin position="286"/>
        <end position="306"/>
    </location>
</feature>
<comment type="similarity">
    <text evidence="12">Belongs to the pannexin family.</text>
</comment>
<dbReference type="OrthoDB" id="5867527at2759"/>